<keyword evidence="5" id="KW-1015">Disulfide bond</keyword>
<evidence type="ECO:0000256" key="4">
    <source>
        <dbReference type="ARBA" id="ARBA00022801"/>
    </source>
</evidence>
<dbReference type="GO" id="GO:0004519">
    <property type="term" value="F:endonuclease activity"/>
    <property type="evidence" value="ECO:0007669"/>
    <property type="project" value="UniProtKB-KW"/>
</dbReference>
<dbReference type="Gene3D" id="1.10.575.10">
    <property type="entry name" value="P1 Nuclease"/>
    <property type="match status" value="1"/>
</dbReference>
<dbReference type="CDD" id="cd11010">
    <property type="entry name" value="S1-P1_nuclease"/>
    <property type="match status" value="1"/>
</dbReference>
<keyword evidence="3" id="KW-0255">Endonuclease</keyword>
<dbReference type="PANTHER" id="PTHR33146:SF26">
    <property type="entry name" value="ENDONUCLEASE 4"/>
    <property type="match status" value="1"/>
</dbReference>
<evidence type="ECO:0000256" key="5">
    <source>
        <dbReference type="ARBA" id="ARBA00023157"/>
    </source>
</evidence>
<keyword evidence="4" id="KW-0378">Hydrolase</keyword>
<dbReference type="SUPFAM" id="SSF48537">
    <property type="entry name" value="Phospholipase C/P1 nuclease"/>
    <property type="match status" value="1"/>
</dbReference>
<evidence type="ECO:0000313" key="9">
    <source>
        <dbReference type="Proteomes" id="UP000236220"/>
    </source>
</evidence>
<evidence type="ECO:0000256" key="7">
    <source>
        <dbReference type="SAM" id="SignalP"/>
    </source>
</evidence>
<dbReference type="InterPro" id="IPR008947">
    <property type="entry name" value="PLipase_C/P1_nuclease_dom_sf"/>
</dbReference>
<dbReference type="EMBL" id="NPZB01000002">
    <property type="protein sequence ID" value="PNS07364.1"/>
    <property type="molecule type" value="Genomic_DNA"/>
</dbReference>
<organism evidence="8 9">
    <name type="scientific">Solilutibacter silvestris</name>
    <dbReference type="NCBI Taxonomy" id="1645665"/>
    <lineage>
        <taxon>Bacteria</taxon>
        <taxon>Pseudomonadati</taxon>
        <taxon>Pseudomonadota</taxon>
        <taxon>Gammaproteobacteria</taxon>
        <taxon>Lysobacterales</taxon>
        <taxon>Lysobacteraceae</taxon>
        <taxon>Solilutibacter</taxon>
    </lineage>
</organism>
<keyword evidence="7" id="KW-0732">Signal</keyword>
<keyword evidence="9" id="KW-1185">Reference proteome</keyword>
<dbReference type="GO" id="GO:0006308">
    <property type="term" value="P:DNA catabolic process"/>
    <property type="evidence" value="ECO:0007669"/>
    <property type="project" value="InterPro"/>
</dbReference>
<dbReference type="GO" id="GO:0016788">
    <property type="term" value="F:hydrolase activity, acting on ester bonds"/>
    <property type="evidence" value="ECO:0007669"/>
    <property type="project" value="InterPro"/>
</dbReference>
<proteinExistence type="predicted"/>
<keyword evidence="6" id="KW-0325">Glycoprotein</keyword>
<dbReference type="OrthoDB" id="267579at2"/>
<dbReference type="AlphaFoldDB" id="A0A2K1PX48"/>
<accession>A0A2K1PX48</accession>
<keyword evidence="2" id="KW-0479">Metal-binding</keyword>
<sequence>MNKITKPRLLIALLLLACALPVLAWAPLGHRMIGDLAERHLTPAAKAEVAKLLAGEREPTLAGVANWADELRNTDPDRFKRTSRWHYVKLSGPECAYEPAKECKDGNCVIAAIEAQLAILRDRSQPLDARRDALKFVVHLVGDVHQPFHASSHDDVGGNQYQISLRTKLKPEVYAQKNYVDGVMGTNLHAMWDYYILGETGMHPRAFADDLARRPWPPIATSDANPTQWAQESCRLIDAWGTYPDGHKLDASYGEAMRPLAERRVLQAADRLALVLNEALDPGFKPQAAP</sequence>
<dbReference type="Proteomes" id="UP000236220">
    <property type="component" value="Unassembled WGS sequence"/>
</dbReference>
<feature type="chain" id="PRO_5014337763" evidence="7">
    <location>
        <begin position="25"/>
        <end position="290"/>
    </location>
</feature>
<evidence type="ECO:0000256" key="6">
    <source>
        <dbReference type="ARBA" id="ARBA00023180"/>
    </source>
</evidence>
<name>A0A2K1PX48_9GAMM</name>
<feature type="signal peptide" evidence="7">
    <location>
        <begin position="1"/>
        <end position="24"/>
    </location>
</feature>
<evidence type="ECO:0000256" key="3">
    <source>
        <dbReference type="ARBA" id="ARBA00022759"/>
    </source>
</evidence>
<dbReference type="GO" id="GO:0046872">
    <property type="term" value="F:metal ion binding"/>
    <property type="evidence" value="ECO:0007669"/>
    <property type="project" value="UniProtKB-KW"/>
</dbReference>
<keyword evidence="1" id="KW-0540">Nuclease</keyword>
<dbReference type="PANTHER" id="PTHR33146">
    <property type="entry name" value="ENDONUCLEASE 4"/>
    <property type="match status" value="1"/>
</dbReference>
<gene>
    <name evidence="8" type="ORF">Lysil_1540</name>
</gene>
<dbReference type="Pfam" id="PF02265">
    <property type="entry name" value="S1-P1_nuclease"/>
    <property type="match status" value="1"/>
</dbReference>
<reference evidence="8 9" key="1">
    <citation type="submission" date="2017-08" db="EMBL/GenBank/DDBJ databases">
        <title>Lysobacter sylvestris genome.</title>
        <authorList>
            <person name="Zhang D.-C."/>
            <person name="Albuquerque L."/>
            <person name="Franca L."/>
            <person name="Froufe H.J.C."/>
            <person name="Barroso C."/>
            <person name="Egas C."/>
            <person name="Da Costa M."/>
            <person name="Margesin R."/>
        </authorList>
    </citation>
    <scope>NUCLEOTIDE SEQUENCE [LARGE SCALE GENOMIC DNA]</scope>
    <source>
        <strain evidence="8 9">AM20-91</strain>
    </source>
</reference>
<dbReference type="RefSeq" id="WP_103075085.1">
    <property type="nucleotide sequence ID" value="NZ_NPZB01000002.1"/>
</dbReference>
<dbReference type="InterPro" id="IPR003154">
    <property type="entry name" value="S1/P1nuclease"/>
</dbReference>
<dbReference type="GO" id="GO:0003676">
    <property type="term" value="F:nucleic acid binding"/>
    <property type="evidence" value="ECO:0007669"/>
    <property type="project" value="InterPro"/>
</dbReference>
<evidence type="ECO:0000313" key="8">
    <source>
        <dbReference type="EMBL" id="PNS07364.1"/>
    </source>
</evidence>
<comment type="caution">
    <text evidence="8">The sequence shown here is derived from an EMBL/GenBank/DDBJ whole genome shotgun (WGS) entry which is preliminary data.</text>
</comment>
<evidence type="ECO:0000256" key="2">
    <source>
        <dbReference type="ARBA" id="ARBA00022723"/>
    </source>
</evidence>
<protein>
    <submittedName>
        <fullName evidence="8">S1/P1 Nuclease</fullName>
    </submittedName>
</protein>
<evidence type="ECO:0000256" key="1">
    <source>
        <dbReference type="ARBA" id="ARBA00022722"/>
    </source>
</evidence>